<feature type="binding site" evidence="11">
    <location>
        <position position="165"/>
    </location>
    <ligand>
        <name>ATP</name>
        <dbReference type="ChEBI" id="CHEBI:30616"/>
    </ligand>
</feature>
<reference evidence="13 14" key="1">
    <citation type="submission" date="2019-07" db="EMBL/GenBank/DDBJ databases">
        <title>Gramella aestuarii sp. nov., isolated from a tidal flat, and emended description of Gramella echinicola.</title>
        <authorList>
            <person name="Liu L."/>
        </authorList>
    </citation>
    <scope>NUCLEOTIDE SEQUENCE [LARGE SCALE GENOMIC DNA]</scope>
    <source>
        <strain evidence="13 14">BS12</strain>
    </source>
</reference>
<keyword evidence="14" id="KW-1185">Reference proteome</keyword>
<dbReference type="GO" id="GO:0005737">
    <property type="term" value="C:cytoplasm"/>
    <property type="evidence" value="ECO:0007669"/>
    <property type="project" value="UniProtKB-SubCell"/>
</dbReference>
<evidence type="ECO:0000256" key="5">
    <source>
        <dbReference type="ARBA" id="ARBA00022679"/>
    </source>
</evidence>
<dbReference type="NCBIfam" id="TIGR02075">
    <property type="entry name" value="pyrH_bact"/>
    <property type="match status" value="1"/>
</dbReference>
<evidence type="ECO:0000259" key="12">
    <source>
        <dbReference type="Pfam" id="PF00696"/>
    </source>
</evidence>
<evidence type="ECO:0000256" key="2">
    <source>
        <dbReference type="ARBA" id="ARBA00004791"/>
    </source>
</evidence>
<comment type="catalytic activity">
    <reaction evidence="10 11">
        <text>UMP + ATP = UDP + ADP</text>
        <dbReference type="Rhea" id="RHEA:24400"/>
        <dbReference type="ChEBI" id="CHEBI:30616"/>
        <dbReference type="ChEBI" id="CHEBI:57865"/>
        <dbReference type="ChEBI" id="CHEBI:58223"/>
        <dbReference type="ChEBI" id="CHEBI:456216"/>
        <dbReference type="EC" id="2.7.4.22"/>
    </reaction>
</comment>
<dbReference type="InterPro" id="IPR036393">
    <property type="entry name" value="AceGlu_kinase-like_sf"/>
</dbReference>
<evidence type="ECO:0000256" key="9">
    <source>
        <dbReference type="ARBA" id="ARBA00022975"/>
    </source>
</evidence>
<protein>
    <recommendedName>
        <fullName evidence="11">Uridylate kinase</fullName>
        <shortName evidence="11">UK</shortName>
        <ecNumber evidence="11">2.7.4.22</ecNumber>
    </recommendedName>
    <alternativeName>
        <fullName evidence="11">Uridine monophosphate kinase</fullName>
        <shortName evidence="11">UMP kinase</shortName>
        <shortName evidence="11">UMPK</shortName>
    </alternativeName>
</protein>
<dbReference type="SUPFAM" id="SSF53633">
    <property type="entry name" value="Carbamate kinase-like"/>
    <property type="match status" value="1"/>
</dbReference>
<feature type="binding site" evidence="11">
    <location>
        <position position="52"/>
    </location>
    <ligand>
        <name>ATP</name>
        <dbReference type="ChEBI" id="CHEBI:30616"/>
    </ligand>
</feature>
<dbReference type="HAMAP" id="MF_01220_B">
    <property type="entry name" value="PyrH_B"/>
    <property type="match status" value="1"/>
</dbReference>
<dbReference type="Gene3D" id="3.40.1160.10">
    <property type="entry name" value="Acetylglutamate kinase-like"/>
    <property type="match status" value="1"/>
</dbReference>
<keyword evidence="8 11" id="KW-0067">ATP-binding</keyword>
<evidence type="ECO:0000256" key="4">
    <source>
        <dbReference type="ARBA" id="ARBA00022490"/>
    </source>
</evidence>
<dbReference type="GO" id="GO:0044210">
    <property type="term" value="P:'de novo' CTP biosynthetic process"/>
    <property type="evidence" value="ECO:0007669"/>
    <property type="project" value="UniProtKB-UniRule"/>
</dbReference>
<evidence type="ECO:0000256" key="11">
    <source>
        <dbReference type="HAMAP-Rule" id="MF_01220"/>
    </source>
</evidence>
<dbReference type="EC" id="2.7.4.22" evidence="11"/>
<evidence type="ECO:0000313" key="14">
    <source>
        <dbReference type="Proteomes" id="UP000460416"/>
    </source>
</evidence>
<evidence type="ECO:0000256" key="10">
    <source>
        <dbReference type="ARBA" id="ARBA00047767"/>
    </source>
</evidence>
<keyword evidence="7 11" id="KW-0418">Kinase</keyword>
<evidence type="ECO:0000256" key="6">
    <source>
        <dbReference type="ARBA" id="ARBA00022741"/>
    </source>
</evidence>
<comment type="activity regulation">
    <text evidence="11">Inhibited by UTP.</text>
</comment>
<evidence type="ECO:0000256" key="3">
    <source>
        <dbReference type="ARBA" id="ARBA00007614"/>
    </source>
</evidence>
<keyword evidence="4 11" id="KW-0963">Cytoplasm</keyword>
<dbReference type="PIRSF" id="PIRSF005650">
    <property type="entry name" value="Uridylate_kin"/>
    <property type="match status" value="1"/>
</dbReference>
<comment type="similarity">
    <text evidence="3 11">Belongs to the UMP kinase family.</text>
</comment>
<feature type="binding site" evidence="11">
    <location>
        <begin position="132"/>
        <end position="139"/>
    </location>
    <ligand>
        <name>UMP</name>
        <dbReference type="ChEBI" id="CHEBI:57865"/>
    </ligand>
</feature>
<dbReference type="Pfam" id="PF00696">
    <property type="entry name" value="AA_kinase"/>
    <property type="match status" value="1"/>
</dbReference>
<comment type="subunit">
    <text evidence="11">Homohexamer.</text>
</comment>
<dbReference type="InterPro" id="IPR015963">
    <property type="entry name" value="Uridylate_kinase_bac"/>
</dbReference>
<dbReference type="AlphaFoldDB" id="A0A7K1LNZ1"/>
<dbReference type="GO" id="GO:0033862">
    <property type="term" value="F:UMP kinase activity"/>
    <property type="evidence" value="ECO:0007669"/>
    <property type="project" value="UniProtKB-EC"/>
</dbReference>
<dbReference type="EMBL" id="VJVW01000002">
    <property type="protein sequence ID" value="MUP42260.1"/>
    <property type="molecule type" value="Genomic_DNA"/>
</dbReference>
<dbReference type="OrthoDB" id="9807458at2"/>
<proteinExistence type="inferred from homology"/>
<sequence>MQYKRILLKLSGEALMGNRQYGIDPERLAEYAEEIQSVVNKGVELAIVIGGGNIFRGVAGASRGMDRVQGDHMGMLATVINGLALQSALEDANIQTRLQSAIKINEVAEPFIRRKAIRHLEKGRVVIFGGGTGNPYFTTDSAAVLRAIEIKADVILKGTRVDGIYTSDPEKDKEATKFDFITFEDVIKKGLKVMDTTAFTLSQENELPIIVFDMNKPGNLLKVATGERVGTKVNL</sequence>
<dbReference type="GO" id="GO:0006225">
    <property type="term" value="P:UDP biosynthetic process"/>
    <property type="evidence" value="ECO:0007669"/>
    <property type="project" value="TreeGrafter"/>
</dbReference>
<dbReference type="PANTHER" id="PTHR42833:SF4">
    <property type="entry name" value="URIDYLATE KINASE PUMPKIN, CHLOROPLASTIC"/>
    <property type="match status" value="1"/>
</dbReference>
<feature type="binding site" evidence="11">
    <location>
        <position position="56"/>
    </location>
    <ligand>
        <name>ATP</name>
        <dbReference type="ChEBI" id="CHEBI:30616"/>
    </ligand>
</feature>
<name>A0A7K1LNZ1_9FLAO</name>
<organism evidence="13 14">
    <name type="scientific">Christiangramia aestuarii</name>
    <dbReference type="NCBI Taxonomy" id="1028746"/>
    <lineage>
        <taxon>Bacteria</taxon>
        <taxon>Pseudomonadati</taxon>
        <taxon>Bacteroidota</taxon>
        <taxon>Flavobacteriia</taxon>
        <taxon>Flavobacteriales</taxon>
        <taxon>Flavobacteriaceae</taxon>
        <taxon>Christiangramia</taxon>
    </lineage>
</organism>
<dbReference type="CDD" id="cd04254">
    <property type="entry name" value="AAK_UMPK-PyrH-Ec"/>
    <property type="match status" value="1"/>
</dbReference>
<comment type="pathway">
    <text evidence="2 11">Pyrimidine metabolism; CTP biosynthesis via de novo pathway; UDP from UMP (UMPK route): step 1/1.</text>
</comment>
<comment type="caution">
    <text evidence="13">The sequence shown here is derived from an EMBL/GenBank/DDBJ whole genome shotgun (WGS) entry which is preliminary data.</text>
</comment>
<dbReference type="FunFam" id="3.40.1160.10:FF:000001">
    <property type="entry name" value="Uridylate kinase"/>
    <property type="match status" value="1"/>
</dbReference>
<keyword evidence="5 11" id="KW-0808">Transferase</keyword>
<evidence type="ECO:0000313" key="13">
    <source>
        <dbReference type="EMBL" id="MUP42260.1"/>
    </source>
</evidence>
<comment type="subcellular location">
    <subcellularLocation>
        <location evidence="1 11">Cytoplasm</location>
    </subcellularLocation>
</comment>
<feature type="binding site" evidence="11">
    <location>
        <position position="168"/>
    </location>
    <ligand>
        <name>ATP</name>
        <dbReference type="ChEBI" id="CHEBI:30616"/>
    </ligand>
</feature>
<keyword evidence="9 11" id="KW-0665">Pyrimidine biosynthesis</keyword>
<feature type="binding site" evidence="11">
    <location>
        <position position="51"/>
    </location>
    <ligand>
        <name>UMP</name>
        <dbReference type="ChEBI" id="CHEBI:57865"/>
    </ligand>
</feature>
<dbReference type="RefSeq" id="WP_156275266.1">
    <property type="nucleotide sequence ID" value="NZ_BAABGI010000001.1"/>
</dbReference>
<dbReference type="InterPro" id="IPR001048">
    <property type="entry name" value="Asp/Glu/Uridylate_kinase"/>
</dbReference>
<dbReference type="Proteomes" id="UP000460416">
    <property type="component" value="Unassembled WGS sequence"/>
</dbReference>
<comment type="function">
    <text evidence="11">Catalyzes the reversible phosphorylation of UMP to UDP.</text>
</comment>
<feature type="binding site" evidence="11">
    <location>
        <position position="71"/>
    </location>
    <ligand>
        <name>UMP</name>
        <dbReference type="ChEBI" id="CHEBI:57865"/>
    </ligand>
</feature>
<dbReference type="PANTHER" id="PTHR42833">
    <property type="entry name" value="URIDYLATE KINASE"/>
    <property type="match status" value="1"/>
</dbReference>
<evidence type="ECO:0000256" key="8">
    <source>
        <dbReference type="ARBA" id="ARBA00022840"/>
    </source>
</evidence>
<dbReference type="UniPathway" id="UPA00159">
    <property type="reaction ID" value="UER00275"/>
</dbReference>
<evidence type="ECO:0000256" key="7">
    <source>
        <dbReference type="ARBA" id="ARBA00022777"/>
    </source>
</evidence>
<evidence type="ECO:0000256" key="1">
    <source>
        <dbReference type="ARBA" id="ARBA00004496"/>
    </source>
</evidence>
<feature type="domain" description="Aspartate/glutamate/uridylate kinase" evidence="12">
    <location>
        <begin position="4"/>
        <end position="213"/>
    </location>
</feature>
<comment type="caution">
    <text evidence="11">Lacks conserved residue(s) required for the propagation of feature annotation.</text>
</comment>
<feature type="binding site" evidence="11">
    <location>
        <position position="159"/>
    </location>
    <ligand>
        <name>ATP</name>
        <dbReference type="ChEBI" id="CHEBI:30616"/>
    </ligand>
</feature>
<feature type="binding site" evidence="11">
    <location>
        <begin position="9"/>
        <end position="12"/>
    </location>
    <ligand>
        <name>ATP</name>
        <dbReference type="ChEBI" id="CHEBI:30616"/>
    </ligand>
</feature>
<accession>A0A7K1LNZ1</accession>
<dbReference type="InterPro" id="IPR011817">
    <property type="entry name" value="Uridylate_kinase"/>
</dbReference>
<dbReference type="GO" id="GO:0005524">
    <property type="term" value="F:ATP binding"/>
    <property type="evidence" value="ECO:0007669"/>
    <property type="project" value="UniProtKB-KW"/>
</dbReference>
<keyword evidence="6 11" id="KW-0547">Nucleotide-binding</keyword>
<gene>
    <name evidence="11" type="primary">pyrH</name>
    <name evidence="13" type="ORF">FLP08_06720</name>
</gene>